<proteinExistence type="predicted"/>
<dbReference type="GO" id="GO:0005829">
    <property type="term" value="C:cytosol"/>
    <property type="evidence" value="ECO:0007669"/>
    <property type="project" value="TreeGrafter"/>
</dbReference>
<name>A0A5B2VBM9_9HYPH</name>
<sequence>MTRRPPTRRPVLIVLHQETSTPGRVGRLLLERGYPLDIRRPRFGDPLPETLAGHAGAMIFGGPMSANDPDDFLRQETDWVGTVLREEKPFLGLCLGAQMLARHLGARVYAHPEGRAEIGYYPLVPTPEGEAMARDLGTPWPSHVYHWHREGFDAPPGATTLAVGDDFPVQAIRVGARAYGFQFHPEVTHAMVCRWTVRAHERLSLPGAQARHEHLERRLMHDPCVAAWLDAFLDHWLGEPRVPRRTKPRRSPSLRA</sequence>
<keyword evidence="3" id="KW-1185">Reference proteome</keyword>
<keyword evidence="2" id="KW-0808">Transferase</keyword>
<dbReference type="SUPFAM" id="SSF52317">
    <property type="entry name" value="Class I glutamine amidotransferase-like"/>
    <property type="match status" value="1"/>
</dbReference>
<comment type="caution">
    <text evidence="2">The sequence shown here is derived from an EMBL/GenBank/DDBJ whole genome shotgun (WGS) entry which is preliminary data.</text>
</comment>
<keyword evidence="2" id="KW-0315">Glutamine amidotransferase</keyword>
<evidence type="ECO:0000259" key="1">
    <source>
        <dbReference type="Pfam" id="PF00117"/>
    </source>
</evidence>
<accession>A0A5B2VBM9</accession>
<dbReference type="CDD" id="cd01741">
    <property type="entry name" value="GATase1_1"/>
    <property type="match status" value="1"/>
</dbReference>
<protein>
    <submittedName>
        <fullName evidence="2">Glutamine amidotransferase</fullName>
    </submittedName>
</protein>
<dbReference type="PROSITE" id="PS51273">
    <property type="entry name" value="GATASE_TYPE_1"/>
    <property type="match status" value="1"/>
</dbReference>
<dbReference type="GO" id="GO:0016740">
    <property type="term" value="F:transferase activity"/>
    <property type="evidence" value="ECO:0007669"/>
    <property type="project" value="UniProtKB-KW"/>
</dbReference>
<evidence type="ECO:0000313" key="2">
    <source>
        <dbReference type="EMBL" id="KAA2236903.1"/>
    </source>
</evidence>
<dbReference type="RefSeq" id="WP_149818163.1">
    <property type="nucleotide sequence ID" value="NZ_VUOA01000022.1"/>
</dbReference>
<evidence type="ECO:0000313" key="3">
    <source>
        <dbReference type="Proteomes" id="UP000323142"/>
    </source>
</evidence>
<reference evidence="2 3" key="1">
    <citation type="submission" date="2019-09" db="EMBL/GenBank/DDBJ databases">
        <title>Salinarimonas rosea gen. nov., sp. nov., a new member of the a-2 subgroup of the Proteobacteria.</title>
        <authorList>
            <person name="Liu J."/>
        </authorList>
    </citation>
    <scope>NUCLEOTIDE SEQUENCE [LARGE SCALE GENOMIC DNA]</scope>
    <source>
        <strain evidence="2 3">BN140002</strain>
    </source>
</reference>
<feature type="domain" description="Glutamine amidotransferase" evidence="1">
    <location>
        <begin position="29"/>
        <end position="189"/>
    </location>
</feature>
<dbReference type="InterPro" id="IPR017926">
    <property type="entry name" value="GATASE"/>
</dbReference>
<organism evidence="2 3">
    <name type="scientific">Salinarimonas soli</name>
    <dbReference type="NCBI Taxonomy" id="1638099"/>
    <lineage>
        <taxon>Bacteria</taxon>
        <taxon>Pseudomonadati</taxon>
        <taxon>Pseudomonadota</taxon>
        <taxon>Alphaproteobacteria</taxon>
        <taxon>Hyphomicrobiales</taxon>
        <taxon>Salinarimonadaceae</taxon>
        <taxon>Salinarimonas</taxon>
    </lineage>
</organism>
<dbReference type="InterPro" id="IPR044992">
    <property type="entry name" value="ChyE-like"/>
</dbReference>
<dbReference type="Gene3D" id="3.40.50.880">
    <property type="match status" value="1"/>
</dbReference>
<reference evidence="2 3" key="2">
    <citation type="submission" date="2019-09" db="EMBL/GenBank/DDBJ databases">
        <authorList>
            <person name="Jin C."/>
        </authorList>
    </citation>
    <scope>NUCLEOTIDE SEQUENCE [LARGE SCALE GENOMIC DNA]</scope>
    <source>
        <strain evidence="2 3">BN140002</strain>
    </source>
</reference>
<dbReference type="NCBIfam" id="NF005072">
    <property type="entry name" value="PRK06490.1"/>
    <property type="match status" value="1"/>
</dbReference>
<dbReference type="EMBL" id="VUOA01000022">
    <property type="protein sequence ID" value="KAA2236903.1"/>
    <property type="molecule type" value="Genomic_DNA"/>
</dbReference>
<dbReference type="Pfam" id="PF00117">
    <property type="entry name" value="GATase"/>
    <property type="match status" value="1"/>
</dbReference>
<dbReference type="PANTHER" id="PTHR42695:SF5">
    <property type="entry name" value="GLUTAMINE AMIDOTRANSFERASE YLR126C-RELATED"/>
    <property type="match status" value="1"/>
</dbReference>
<gene>
    <name evidence="2" type="ORF">F0L46_13010</name>
</gene>
<dbReference type="AlphaFoldDB" id="A0A5B2VBM9"/>
<dbReference type="InterPro" id="IPR029062">
    <property type="entry name" value="Class_I_gatase-like"/>
</dbReference>
<dbReference type="PANTHER" id="PTHR42695">
    <property type="entry name" value="GLUTAMINE AMIDOTRANSFERASE YLR126C-RELATED"/>
    <property type="match status" value="1"/>
</dbReference>
<dbReference type="OrthoDB" id="9813383at2"/>
<dbReference type="Proteomes" id="UP000323142">
    <property type="component" value="Unassembled WGS sequence"/>
</dbReference>